<dbReference type="Gene3D" id="3.40.630.10">
    <property type="entry name" value="Zn peptidases"/>
    <property type="match status" value="1"/>
</dbReference>
<dbReference type="SUPFAM" id="SSF52949">
    <property type="entry name" value="Macro domain-like"/>
    <property type="match status" value="1"/>
</dbReference>
<dbReference type="Pfam" id="PF02789">
    <property type="entry name" value="Peptidase_M17_N"/>
    <property type="match status" value="1"/>
</dbReference>
<evidence type="ECO:0000256" key="5">
    <source>
        <dbReference type="ARBA" id="ARBA00022670"/>
    </source>
</evidence>
<keyword evidence="6 8" id="KW-0378">Hydrolase</keyword>
<dbReference type="HAMAP" id="MF_00181">
    <property type="entry name" value="Cytosol_peptidase_M17"/>
    <property type="match status" value="1"/>
</dbReference>
<protein>
    <recommendedName>
        <fullName evidence="8">Probable cytosol aminopeptidase</fullName>
        <ecNumber evidence="8">3.4.11.1</ecNumber>
    </recommendedName>
    <alternativeName>
        <fullName evidence="8">Leucine aminopeptidase</fullName>
        <shortName evidence="8">LAP</shortName>
        <ecNumber evidence="8">3.4.11.10</ecNumber>
    </alternativeName>
    <alternativeName>
        <fullName evidence="8">Leucyl aminopeptidase</fullName>
    </alternativeName>
</protein>
<dbReference type="RefSeq" id="WP_215620221.1">
    <property type="nucleotide sequence ID" value="NZ_CP076134.1"/>
</dbReference>
<dbReference type="InterPro" id="IPR011356">
    <property type="entry name" value="Leucine_aapep/pepB"/>
</dbReference>
<feature type="domain" description="Cytosol aminopeptidase" evidence="9">
    <location>
        <begin position="344"/>
        <end position="351"/>
    </location>
</feature>
<comment type="catalytic activity">
    <reaction evidence="2 8">
        <text>Release of an N-terminal amino acid, preferentially leucine, but not glutamic or aspartic acids.</text>
        <dbReference type="EC" id="3.4.11.10"/>
    </reaction>
</comment>
<proteinExistence type="inferred from homology"/>
<keyword evidence="8" id="KW-0963">Cytoplasm</keyword>
<evidence type="ECO:0000256" key="7">
    <source>
        <dbReference type="ARBA" id="ARBA00023211"/>
    </source>
</evidence>
<feature type="binding site" evidence="8">
    <location>
        <position position="264"/>
    </location>
    <ligand>
        <name>Mn(2+)</name>
        <dbReference type="ChEBI" id="CHEBI:29035"/>
        <label>2</label>
    </ligand>
</feature>
<dbReference type="NCBIfam" id="NF002075">
    <property type="entry name" value="PRK00913.2-2"/>
    <property type="match status" value="1"/>
</dbReference>
<dbReference type="PROSITE" id="PS00631">
    <property type="entry name" value="CYTOSOL_AP"/>
    <property type="match status" value="1"/>
</dbReference>
<keyword evidence="4 8" id="KW-0031">Aminopeptidase</keyword>
<comment type="catalytic activity">
    <reaction evidence="1 8">
        <text>Release of an N-terminal amino acid, Xaa-|-Yaa-, in which Xaa is preferably Leu, but may be other amino acids including Pro although not Arg or Lys, and Yaa may be Pro. Amino acid amides and methyl esters are also readily hydrolyzed, but rates on arylamides are exceedingly low.</text>
        <dbReference type="EC" id="3.4.11.1"/>
    </reaction>
</comment>
<accession>A0A975NA62</accession>
<dbReference type="PANTHER" id="PTHR11963">
    <property type="entry name" value="LEUCINE AMINOPEPTIDASE-RELATED"/>
    <property type="match status" value="1"/>
</dbReference>
<dbReference type="InterPro" id="IPR000819">
    <property type="entry name" value="Peptidase_M17_C"/>
</dbReference>
<keyword evidence="7 8" id="KW-0464">Manganese</keyword>
<organism evidence="10 11">
    <name type="scientific">Bradyrhizobium sediminis</name>
    <dbReference type="NCBI Taxonomy" id="2840469"/>
    <lineage>
        <taxon>Bacteria</taxon>
        <taxon>Pseudomonadati</taxon>
        <taxon>Pseudomonadota</taxon>
        <taxon>Alphaproteobacteria</taxon>
        <taxon>Hyphomicrobiales</taxon>
        <taxon>Nitrobacteraceae</taxon>
        <taxon>Bradyrhizobium</taxon>
    </lineage>
</organism>
<dbReference type="CDD" id="cd00433">
    <property type="entry name" value="Peptidase_M17"/>
    <property type="match status" value="1"/>
</dbReference>
<reference evidence="10" key="1">
    <citation type="submission" date="2021-06" db="EMBL/GenBank/DDBJ databases">
        <title>Bradyrhizobium sp. S2-20-1 Genome sequencing.</title>
        <authorList>
            <person name="Jin L."/>
        </authorList>
    </citation>
    <scope>NUCLEOTIDE SEQUENCE</scope>
    <source>
        <strain evidence="10">S2-20-1</strain>
    </source>
</reference>
<name>A0A975NA62_9BRAD</name>
<dbReference type="Proteomes" id="UP000680839">
    <property type="component" value="Chromosome"/>
</dbReference>
<dbReference type="EC" id="3.4.11.10" evidence="8"/>
<evidence type="ECO:0000313" key="11">
    <source>
        <dbReference type="Proteomes" id="UP000680839"/>
    </source>
</evidence>
<comment type="cofactor">
    <cofactor evidence="8">
        <name>Mn(2+)</name>
        <dbReference type="ChEBI" id="CHEBI:29035"/>
    </cofactor>
    <text evidence="8">Binds 2 manganese ions per subunit.</text>
</comment>
<evidence type="ECO:0000313" key="10">
    <source>
        <dbReference type="EMBL" id="QWG11332.1"/>
    </source>
</evidence>
<evidence type="ECO:0000256" key="3">
    <source>
        <dbReference type="ARBA" id="ARBA00009528"/>
    </source>
</evidence>
<dbReference type="SUPFAM" id="SSF53187">
    <property type="entry name" value="Zn-dependent exopeptidases"/>
    <property type="match status" value="1"/>
</dbReference>
<dbReference type="GO" id="GO:0030145">
    <property type="term" value="F:manganese ion binding"/>
    <property type="evidence" value="ECO:0007669"/>
    <property type="project" value="UniProtKB-UniRule"/>
</dbReference>
<evidence type="ECO:0000256" key="4">
    <source>
        <dbReference type="ARBA" id="ARBA00022438"/>
    </source>
</evidence>
<dbReference type="GO" id="GO:0070006">
    <property type="term" value="F:metalloaminopeptidase activity"/>
    <property type="evidence" value="ECO:0007669"/>
    <property type="project" value="InterPro"/>
</dbReference>
<dbReference type="NCBIfam" id="NF002073">
    <property type="entry name" value="PRK00913.1-2"/>
    <property type="match status" value="1"/>
</dbReference>
<dbReference type="EMBL" id="CP076134">
    <property type="protein sequence ID" value="QWG11332.1"/>
    <property type="molecule type" value="Genomic_DNA"/>
</dbReference>
<dbReference type="Pfam" id="PF00883">
    <property type="entry name" value="Peptidase_M17"/>
    <property type="match status" value="1"/>
</dbReference>
<feature type="active site" evidence="8">
    <location>
        <position position="276"/>
    </location>
</feature>
<dbReference type="NCBIfam" id="NF002083">
    <property type="entry name" value="PRK00913.3-5"/>
    <property type="match status" value="1"/>
</dbReference>
<dbReference type="NCBIfam" id="NF002074">
    <property type="entry name" value="PRK00913.1-4"/>
    <property type="match status" value="1"/>
</dbReference>
<dbReference type="Gene3D" id="3.40.220.10">
    <property type="entry name" value="Leucine Aminopeptidase, subunit E, domain 1"/>
    <property type="match status" value="1"/>
</dbReference>
<dbReference type="GO" id="GO:0005737">
    <property type="term" value="C:cytoplasm"/>
    <property type="evidence" value="ECO:0007669"/>
    <property type="project" value="UniProtKB-SubCell"/>
</dbReference>
<dbReference type="PANTHER" id="PTHR11963:SF23">
    <property type="entry name" value="CYTOSOL AMINOPEPTIDASE"/>
    <property type="match status" value="1"/>
</dbReference>
<dbReference type="GO" id="GO:0006508">
    <property type="term" value="P:proteolysis"/>
    <property type="evidence" value="ECO:0007669"/>
    <property type="project" value="UniProtKB-KW"/>
</dbReference>
<dbReference type="EC" id="3.4.11.1" evidence="8"/>
<keyword evidence="8" id="KW-0479">Metal-binding</keyword>
<comment type="similarity">
    <text evidence="3 8">Belongs to the peptidase M17 family.</text>
</comment>
<comment type="subcellular location">
    <subcellularLocation>
        <location evidence="8">Cytoplasm</location>
    </subcellularLocation>
</comment>
<keyword evidence="5 8" id="KW-0645">Protease</keyword>
<feature type="binding site" evidence="8">
    <location>
        <position position="348"/>
    </location>
    <ligand>
        <name>Mn(2+)</name>
        <dbReference type="ChEBI" id="CHEBI:29035"/>
        <label>2</label>
    </ligand>
</feature>
<evidence type="ECO:0000259" key="9">
    <source>
        <dbReference type="PROSITE" id="PS00631"/>
    </source>
</evidence>
<dbReference type="InterPro" id="IPR008283">
    <property type="entry name" value="Peptidase_M17_N"/>
</dbReference>
<gene>
    <name evidence="8" type="primary">pepA</name>
    <name evidence="10" type="ORF">KMZ29_16465</name>
</gene>
<feature type="binding site" evidence="8">
    <location>
        <position position="287"/>
    </location>
    <ligand>
        <name>Mn(2+)</name>
        <dbReference type="ChEBI" id="CHEBI:29035"/>
        <label>2</label>
    </ligand>
</feature>
<feature type="binding site" evidence="8">
    <location>
        <position position="269"/>
    </location>
    <ligand>
        <name>Mn(2+)</name>
        <dbReference type="ChEBI" id="CHEBI:29035"/>
        <label>2</label>
    </ligand>
</feature>
<evidence type="ECO:0000256" key="8">
    <source>
        <dbReference type="HAMAP-Rule" id="MF_00181"/>
    </source>
</evidence>
<dbReference type="AlphaFoldDB" id="A0A975NA62"/>
<evidence type="ECO:0000256" key="6">
    <source>
        <dbReference type="ARBA" id="ARBA00022801"/>
    </source>
</evidence>
<feature type="binding site" evidence="8">
    <location>
        <position position="346"/>
    </location>
    <ligand>
        <name>Mn(2+)</name>
        <dbReference type="ChEBI" id="CHEBI:29035"/>
        <label>1</label>
    </ligand>
</feature>
<dbReference type="InterPro" id="IPR043472">
    <property type="entry name" value="Macro_dom-like"/>
</dbReference>
<comment type="function">
    <text evidence="8">Presumably involved in the processing and regular turnover of intracellular proteins. Catalyzes the removal of unsubstituted N-terminal amino acids from various peptides.</text>
</comment>
<feature type="binding site" evidence="8">
    <location>
        <position position="269"/>
    </location>
    <ligand>
        <name>Mn(2+)</name>
        <dbReference type="ChEBI" id="CHEBI:29035"/>
        <label>1</label>
    </ligand>
</feature>
<evidence type="ECO:0000256" key="1">
    <source>
        <dbReference type="ARBA" id="ARBA00000135"/>
    </source>
</evidence>
<evidence type="ECO:0000256" key="2">
    <source>
        <dbReference type="ARBA" id="ARBA00000967"/>
    </source>
</evidence>
<feature type="active site" evidence="8">
    <location>
        <position position="350"/>
    </location>
</feature>
<dbReference type="NCBIfam" id="NF002077">
    <property type="entry name" value="PRK00913.2-4"/>
    <property type="match status" value="1"/>
</dbReference>
<feature type="binding site" evidence="8">
    <location>
        <position position="348"/>
    </location>
    <ligand>
        <name>Mn(2+)</name>
        <dbReference type="ChEBI" id="CHEBI:29035"/>
        <label>1</label>
    </ligand>
</feature>
<dbReference type="InterPro" id="IPR023042">
    <property type="entry name" value="Peptidase_M17_leu_NH2_pept"/>
</dbReference>
<sequence>MSDAVKVGFVPFSTAPRGILVVFCDDTLKFGAETRKVLGAAADTIKRAADANRFKGKSGSTLDILAPEALKASRLIIVGAGKLSALKDNDFLKFGGTAAGKLLGGNTAMTIVAELPDGTMNPEQAAAVASGLRLRAYKFDRYKTRKKDGEDTAVRADISLAVGDVAAARKAFAPRAHVVDGVIMARELVNEPPNVLYPVEFARRASQLKKLGVDVEVLDVKAMTKLGMGALLGVAQGSTQPGRMVVMRWNGGKKGEQPVAFVGKGVCFDTGGISIKPAGSMEDMKGDMGGAACVVGLMHALAARKAKLNAIGAIGLVENMPDGNAQRPGDIVTSMSGQTIEIINTDAEGRLVLADVLWYVAKKFKPKFMVDLATLTGAIMVALGTEYAGLFSNNDELAERLTKAGLATGERVWRMPLGPEYDKQIDSQFADMKNTGTRHGGSITAAQFLQRFVDDTPWAHLDVAGTAMGAPKSEINQSWGSGYGVRLLDRLVAEYYEAKK</sequence>
<dbReference type="PRINTS" id="PR00481">
    <property type="entry name" value="LAMNOPPTDASE"/>
</dbReference>